<keyword evidence="8" id="KW-0961">Cell wall biogenesis/degradation</keyword>
<dbReference type="AlphaFoldDB" id="A0A1W1CSY7"/>
<dbReference type="InterPro" id="IPR038063">
    <property type="entry name" value="Transpep_catalytic_dom"/>
</dbReference>
<dbReference type="EC" id="1.4.1.13" evidence="10"/>
<dbReference type="GO" id="GO:0004355">
    <property type="term" value="F:glutamate synthase (NADPH) activity"/>
    <property type="evidence" value="ECO:0007669"/>
    <property type="project" value="UniProtKB-EC"/>
</dbReference>
<evidence type="ECO:0000256" key="5">
    <source>
        <dbReference type="ARBA" id="ARBA00022801"/>
    </source>
</evidence>
<comment type="pathway">
    <text evidence="1">Cell wall biogenesis; peptidoglycan biosynthesis.</text>
</comment>
<proteinExistence type="inferred from homology"/>
<dbReference type="EMBL" id="FPHJ01000065">
    <property type="protein sequence ID" value="SFV68988.1"/>
    <property type="molecule type" value="Genomic_DNA"/>
</dbReference>
<protein>
    <submittedName>
        <fullName evidence="10">Glutamate synthase [NADPH] large chain</fullName>
        <ecNumber evidence="10">1.4.1.13</ecNumber>
    </submittedName>
</protein>
<sequence length="148" mass="16712">MNPDIINIDITKQTLFFCGKSFLISSAKNGLGEIENSFCTPRGKHKIIEKIGDGALINTVFVGRKKTGEIYNPTLEDKYPNRDWILTRILWLEGCEVANRNSKNRYIYIHGTPDKVGVPLSHGCIRMNNKDIIELFDKVDVGTEVLIS</sequence>
<evidence type="ECO:0000256" key="4">
    <source>
        <dbReference type="ARBA" id="ARBA00022679"/>
    </source>
</evidence>
<organism evidence="10">
    <name type="scientific">hydrothermal vent metagenome</name>
    <dbReference type="NCBI Taxonomy" id="652676"/>
    <lineage>
        <taxon>unclassified sequences</taxon>
        <taxon>metagenomes</taxon>
        <taxon>ecological metagenomes</taxon>
    </lineage>
</organism>
<keyword evidence="5" id="KW-0378">Hydrolase</keyword>
<dbReference type="SUPFAM" id="SSF141523">
    <property type="entry name" value="L,D-transpeptidase catalytic domain-like"/>
    <property type="match status" value="1"/>
</dbReference>
<dbReference type="GO" id="GO:0008360">
    <property type="term" value="P:regulation of cell shape"/>
    <property type="evidence" value="ECO:0007669"/>
    <property type="project" value="UniProtKB-KW"/>
</dbReference>
<dbReference type="GO" id="GO:0018104">
    <property type="term" value="P:peptidoglycan-protein cross-linking"/>
    <property type="evidence" value="ECO:0007669"/>
    <property type="project" value="TreeGrafter"/>
</dbReference>
<comment type="similarity">
    <text evidence="2">Belongs to the YkuD family.</text>
</comment>
<dbReference type="InterPro" id="IPR005490">
    <property type="entry name" value="LD_TPept_cat_dom"/>
</dbReference>
<dbReference type="PANTHER" id="PTHR30582:SF24">
    <property type="entry name" value="L,D-TRANSPEPTIDASE ERFK_SRFK-RELATED"/>
    <property type="match status" value="1"/>
</dbReference>
<keyword evidence="3" id="KW-0328">Glycosyltransferase</keyword>
<reference evidence="10" key="1">
    <citation type="submission" date="2016-10" db="EMBL/GenBank/DDBJ databases">
        <authorList>
            <person name="de Groot N.N."/>
        </authorList>
    </citation>
    <scope>NUCLEOTIDE SEQUENCE</scope>
</reference>
<dbReference type="UniPathway" id="UPA00219"/>
<dbReference type="GO" id="GO:0071555">
    <property type="term" value="P:cell wall organization"/>
    <property type="evidence" value="ECO:0007669"/>
    <property type="project" value="UniProtKB-KW"/>
</dbReference>
<keyword evidence="4" id="KW-0808">Transferase</keyword>
<dbReference type="GO" id="GO:0005576">
    <property type="term" value="C:extracellular region"/>
    <property type="evidence" value="ECO:0007669"/>
    <property type="project" value="TreeGrafter"/>
</dbReference>
<dbReference type="PROSITE" id="PS52029">
    <property type="entry name" value="LD_TPASE"/>
    <property type="match status" value="1"/>
</dbReference>
<evidence type="ECO:0000256" key="8">
    <source>
        <dbReference type="ARBA" id="ARBA00023316"/>
    </source>
</evidence>
<dbReference type="CDD" id="cd16913">
    <property type="entry name" value="YkuD_like"/>
    <property type="match status" value="1"/>
</dbReference>
<dbReference type="Pfam" id="PF03734">
    <property type="entry name" value="YkuD"/>
    <property type="match status" value="1"/>
</dbReference>
<dbReference type="GO" id="GO:0071972">
    <property type="term" value="F:peptidoglycan L,D-transpeptidase activity"/>
    <property type="evidence" value="ECO:0007669"/>
    <property type="project" value="TreeGrafter"/>
</dbReference>
<evidence type="ECO:0000256" key="1">
    <source>
        <dbReference type="ARBA" id="ARBA00004752"/>
    </source>
</evidence>
<dbReference type="InterPro" id="IPR050979">
    <property type="entry name" value="LD-transpeptidase"/>
</dbReference>
<evidence type="ECO:0000259" key="9">
    <source>
        <dbReference type="PROSITE" id="PS52029"/>
    </source>
</evidence>
<evidence type="ECO:0000256" key="2">
    <source>
        <dbReference type="ARBA" id="ARBA00005992"/>
    </source>
</evidence>
<accession>A0A1W1CSY7</accession>
<keyword evidence="7" id="KW-0573">Peptidoglycan synthesis</keyword>
<gene>
    <name evidence="10" type="ORF">MNB_SUP05-5-5</name>
</gene>
<keyword evidence="10" id="KW-0560">Oxidoreductase</keyword>
<keyword evidence="6" id="KW-0133">Cell shape</keyword>
<evidence type="ECO:0000256" key="6">
    <source>
        <dbReference type="ARBA" id="ARBA00022960"/>
    </source>
</evidence>
<evidence type="ECO:0000256" key="3">
    <source>
        <dbReference type="ARBA" id="ARBA00022676"/>
    </source>
</evidence>
<dbReference type="PANTHER" id="PTHR30582">
    <property type="entry name" value="L,D-TRANSPEPTIDASE"/>
    <property type="match status" value="1"/>
</dbReference>
<name>A0A1W1CSY7_9ZZZZ</name>
<evidence type="ECO:0000313" key="10">
    <source>
        <dbReference type="EMBL" id="SFV68988.1"/>
    </source>
</evidence>
<dbReference type="Gene3D" id="2.40.440.10">
    <property type="entry name" value="L,D-transpeptidase catalytic domain-like"/>
    <property type="match status" value="1"/>
</dbReference>
<evidence type="ECO:0000256" key="7">
    <source>
        <dbReference type="ARBA" id="ARBA00022984"/>
    </source>
</evidence>
<dbReference type="GO" id="GO:0016757">
    <property type="term" value="F:glycosyltransferase activity"/>
    <property type="evidence" value="ECO:0007669"/>
    <property type="project" value="UniProtKB-KW"/>
</dbReference>
<feature type="domain" description="L,D-TPase catalytic" evidence="9">
    <location>
        <begin position="4"/>
        <end position="148"/>
    </location>
</feature>